<proteinExistence type="predicted"/>
<sequence>MKQINRNSSVMIALSLSVLLTACTSTKEAAPTTTTPAPNTTAPTAPATDNKPADPLGKYSPTIEVSTIRSIDASYKFAAGESLDKNIWTPIMENELGIKVKNLWVVDGSQFSQKLNVTLASGELPDFMAVDRVVMQRLIDSNLVEDMTTIYDKYATPFTKEALLKDGGAALKSVTVNGKLMGIPQMFENNGVASASMVWIRTDWMKKLGLAEPKTMEDVLNIATAFAKNDPDGNGKADTIGLGISKDLFKESNNGVTPASLIGLFNAYHAYPTFWVKDASGKLVYGSVQPEMKPALEKLQQLYKDGVIDKEFSVKPWKKVGEDAAAGKLGMAFGYVADATTFFKDNRKNDPKADWQAYPILSADSKPVILQANDAATTFFVVKKGSKNPEAVVKLLNLYNKHYFQTDYSKSKNPFVIDTATSIFPAKYFPVLINPVDLNINAHLKVAEEVKNKGDGSKLDFPASLHFGRVDAFRKGDDSMWFSERTFGPEGAFAVIATYMKNKNYQFNAFTGAPTATMVEKDATLQKIQNEMVTKVIMGAAPISDFDKFVAEWKSLGGDAIEKEVNDYYNKNK</sequence>
<feature type="compositionally biased region" description="Low complexity" evidence="2">
    <location>
        <begin position="27"/>
        <end position="55"/>
    </location>
</feature>
<dbReference type="PANTHER" id="PTHR43649:SF33">
    <property type="entry name" value="POLYGALACTURONAN_RHAMNOGALACTURONAN-BINDING PROTEIN YTCQ"/>
    <property type="match status" value="1"/>
</dbReference>
<evidence type="ECO:0000313" key="5">
    <source>
        <dbReference type="Proteomes" id="UP001165962"/>
    </source>
</evidence>
<dbReference type="Proteomes" id="UP001165962">
    <property type="component" value="Unassembled WGS sequence"/>
</dbReference>
<evidence type="ECO:0000256" key="3">
    <source>
        <dbReference type="SAM" id="SignalP"/>
    </source>
</evidence>
<feature type="signal peptide" evidence="3">
    <location>
        <begin position="1"/>
        <end position="29"/>
    </location>
</feature>
<dbReference type="CDD" id="cd13580">
    <property type="entry name" value="PBP2_AlgQ_like_1"/>
    <property type="match status" value="1"/>
</dbReference>
<keyword evidence="1 3" id="KW-0732">Signal</keyword>
<evidence type="ECO:0000256" key="1">
    <source>
        <dbReference type="ARBA" id="ARBA00022729"/>
    </source>
</evidence>
<organism evidence="4 5">
    <name type="scientific">Paenibacillus agricola</name>
    <dbReference type="NCBI Taxonomy" id="2716264"/>
    <lineage>
        <taxon>Bacteria</taxon>
        <taxon>Bacillati</taxon>
        <taxon>Bacillota</taxon>
        <taxon>Bacilli</taxon>
        <taxon>Bacillales</taxon>
        <taxon>Paenibacillaceae</taxon>
        <taxon>Paenibacillus</taxon>
    </lineage>
</organism>
<comment type="caution">
    <text evidence="4">The sequence shown here is derived from an EMBL/GenBank/DDBJ whole genome shotgun (WGS) entry which is preliminary data.</text>
</comment>
<gene>
    <name evidence="4" type="ORF">G9U52_13235</name>
</gene>
<feature type="chain" id="PRO_5047346819" evidence="3">
    <location>
        <begin position="30"/>
        <end position="573"/>
    </location>
</feature>
<name>A0ABX0J6K2_9BACL</name>
<dbReference type="Gene3D" id="3.40.190.10">
    <property type="entry name" value="Periplasmic binding protein-like II"/>
    <property type="match status" value="2"/>
</dbReference>
<dbReference type="SUPFAM" id="SSF53850">
    <property type="entry name" value="Periplasmic binding protein-like II"/>
    <property type="match status" value="1"/>
</dbReference>
<evidence type="ECO:0000313" key="4">
    <source>
        <dbReference type="EMBL" id="NHN30799.1"/>
    </source>
</evidence>
<dbReference type="PANTHER" id="PTHR43649">
    <property type="entry name" value="ARABINOSE-BINDING PROTEIN-RELATED"/>
    <property type="match status" value="1"/>
</dbReference>
<dbReference type="PROSITE" id="PS51257">
    <property type="entry name" value="PROKAR_LIPOPROTEIN"/>
    <property type="match status" value="1"/>
</dbReference>
<dbReference type="EMBL" id="JAAOIW010000004">
    <property type="protein sequence ID" value="NHN30799.1"/>
    <property type="molecule type" value="Genomic_DNA"/>
</dbReference>
<evidence type="ECO:0000256" key="2">
    <source>
        <dbReference type="SAM" id="MobiDB-lite"/>
    </source>
</evidence>
<reference evidence="4" key="1">
    <citation type="submission" date="2020-03" db="EMBL/GenBank/DDBJ databases">
        <title>Draft sequencing of Paenibacilllus sp. S3N08.</title>
        <authorList>
            <person name="Kim D.-U."/>
        </authorList>
    </citation>
    <scope>NUCLEOTIDE SEQUENCE</scope>
    <source>
        <strain evidence="4">S3N08</strain>
    </source>
</reference>
<accession>A0ABX0J6K2</accession>
<feature type="region of interest" description="Disordered" evidence="2">
    <location>
        <begin position="27"/>
        <end position="58"/>
    </location>
</feature>
<dbReference type="RefSeq" id="WP_166150166.1">
    <property type="nucleotide sequence ID" value="NZ_JAAOIW010000004.1"/>
</dbReference>
<protein>
    <submittedName>
        <fullName evidence="4">Extracellular solute-binding protein</fullName>
    </submittedName>
</protein>
<keyword evidence="5" id="KW-1185">Reference proteome</keyword>
<dbReference type="InterPro" id="IPR050490">
    <property type="entry name" value="Bact_solute-bd_prot1"/>
</dbReference>